<reference evidence="2" key="1">
    <citation type="submission" date="2025-08" db="UniProtKB">
        <authorList>
            <consortium name="RefSeq"/>
        </authorList>
    </citation>
    <scope>IDENTIFICATION</scope>
</reference>
<dbReference type="GeneID" id="100897224"/>
<dbReference type="RefSeq" id="XP_003737415.1">
    <property type="nucleotide sequence ID" value="XM_003737367.1"/>
</dbReference>
<organism evidence="1 2">
    <name type="scientific">Galendromus occidentalis</name>
    <name type="common">western predatory mite</name>
    <dbReference type="NCBI Taxonomy" id="34638"/>
    <lineage>
        <taxon>Eukaryota</taxon>
        <taxon>Metazoa</taxon>
        <taxon>Ecdysozoa</taxon>
        <taxon>Arthropoda</taxon>
        <taxon>Chelicerata</taxon>
        <taxon>Arachnida</taxon>
        <taxon>Acari</taxon>
        <taxon>Parasitiformes</taxon>
        <taxon>Mesostigmata</taxon>
        <taxon>Gamasina</taxon>
        <taxon>Phytoseioidea</taxon>
        <taxon>Phytoseiidae</taxon>
        <taxon>Typhlodrominae</taxon>
        <taxon>Galendromus</taxon>
    </lineage>
</organism>
<evidence type="ECO:0000313" key="2">
    <source>
        <dbReference type="RefSeq" id="XP_003737415.1"/>
    </source>
</evidence>
<dbReference type="Proteomes" id="UP000694867">
    <property type="component" value="Unplaced"/>
</dbReference>
<accession>A0AAJ6QM87</accession>
<evidence type="ECO:0000313" key="1">
    <source>
        <dbReference type="Proteomes" id="UP000694867"/>
    </source>
</evidence>
<protein>
    <submittedName>
        <fullName evidence="2">Uncharacterized protein LOC100897224</fullName>
    </submittedName>
</protein>
<keyword evidence="1" id="KW-1185">Reference proteome</keyword>
<gene>
    <name evidence="2" type="primary">LOC100897224</name>
</gene>
<dbReference type="KEGG" id="goe:100897224"/>
<dbReference type="AlphaFoldDB" id="A0AAJ6QM87"/>
<name>A0AAJ6QM87_9ACAR</name>
<proteinExistence type="predicted"/>
<sequence>MYDRRRFFPRTYRLNYEIGNSLYSKQIADLNARAGSISTSLIYPHWSVRDDLYVHESIYGKRSRDLIRNDWRHTAHFHDRLVSTALPKEDFSKYWRTDGTYWRRLWPSTDSFGRTHAGETVRWVEQSRTREKHVEWERQRERERRQKLEEIYTPQRSEILYQRPRRHLSVKW</sequence>